<accession>A0A074MFT3</accession>
<protein>
    <submittedName>
        <fullName evidence="1">Uncharacterized protein</fullName>
    </submittedName>
</protein>
<dbReference type="Proteomes" id="UP000027647">
    <property type="component" value="Unassembled WGS sequence"/>
</dbReference>
<evidence type="ECO:0000313" key="1">
    <source>
        <dbReference type="EMBL" id="KEO91625.1"/>
    </source>
</evidence>
<evidence type="ECO:0000313" key="2">
    <source>
        <dbReference type="Proteomes" id="UP000027647"/>
    </source>
</evidence>
<dbReference type="RefSeq" id="WP_034957939.1">
    <property type="nucleotide sequence ID" value="NZ_JMIW01000001.1"/>
</dbReference>
<dbReference type="OrthoDB" id="9758461at2"/>
<proteinExistence type="predicted"/>
<organism evidence="1 2">
    <name type="scientific">Erythrobacter longus</name>
    <dbReference type="NCBI Taxonomy" id="1044"/>
    <lineage>
        <taxon>Bacteria</taxon>
        <taxon>Pseudomonadati</taxon>
        <taxon>Pseudomonadota</taxon>
        <taxon>Alphaproteobacteria</taxon>
        <taxon>Sphingomonadales</taxon>
        <taxon>Erythrobacteraceae</taxon>
        <taxon>Erythrobacter/Porphyrobacter group</taxon>
        <taxon>Erythrobacter</taxon>
    </lineage>
</organism>
<sequence length="167" mass="18850">MPWLQIPDLERILLARGAYIAGVGTIETGLTELSIRLSMHEEYLSLRNSFPSRRADRIKFLVKACEIEGPLDANSSRVLRFVALLEKYAPLRDILAHGAQSALSGSTSKETVVKFRDFFAVRGGAEMRHEPFSLAYLEDRASKVCLAARMWSRFYPKLDDQISSLKD</sequence>
<reference evidence="1 2" key="1">
    <citation type="submission" date="2014-04" db="EMBL/GenBank/DDBJ databases">
        <title>A comprehensive comparison of genomes of Erythrobacter spp. strains.</title>
        <authorList>
            <person name="Zheng Q."/>
        </authorList>
    </citation>
    <scope>NUCLEOTIDE SEQUENCE [LARGE SCALE GENOMIC DNA]</scope>
    <source>
        <strain evidence="1 2">DSM 6997</strain>
    </source>
</reference>
<keyword evidence="2" id="KW-1185">Reference proteome</keyword>
<comment type="caution">
    <text evidence="1">The sequence shown here is derived from an EMBL/GenBank/DDBJ whole genome shotgun (WGS) entry which is preliminary data.</text>
</comment>
<gene>
    <name evidence="1" type="ORF">EH31_02850</name>
</gene>
<dbReference type="AlphaFoldDB" id="A0A074MFT3"/>
<dbReference type="STRING" id="1044.EH31_02850"/>
<dbReference type="EMBL" id="JMIW01000001">
    <property type="protein sequence ID" value="KEO91625.1"/>
    <property type="molecule type" value="Genomic_DNA"/>
</dbReference>
<name>A0A074MFT3_ERYLO</name>